<sequence length="420" mass="48879">MFSIEGDHDALDESDRLDKEWYESLLETDTQQVISRFVAKHRKGVPTEVRALEAGGLNALLRVQFIDGASAVIRFTKPGKTMFPEEKIRIEVATTRSHIPGLSKDIAPVLDPNIDETKLEGLYRQVSGVLLQLSRLEFPLIGALEEIDEWQWEVRTRPLSMPLNELVRRGTFPRAKLPAGSFQSSSKYFESLASLHVDHLFHQRNDVVESETDCRRKYTARKLFQKLAREKKLIPDSHGPFKFWCDGLRPSNILLNDQLEIAAVIDWEFSYAAPCEYTYSPPWWLLIERPEFWHDGLADWTEKYERRLKTFLKVMTETEDAGIAAGQLREDQRLSRRMRESWDSGEFWTVYATRESFGFDDVYWAKLDHQFFGPHEGKLEDAWMHRLGLLDEQTRAGMEPLVAKKLEEMKTRQLAWEPDE</sequence>
<dbReference type="OrthoDB" id="5412996at2759"/>
<dbReference type="InterPro" id="IPR011009">
    <property type="entry name" value="Kinase-like_dom_sf"/>
</dbReference>
<name>J5JDQ0_BEAB2</name>
<dbReference type="AlphaFoldDB" id="J5JDQ0"/>
<evidence type="ECO:0000313" key="2">
    <source>
        <dbReference type="Proteomes" id="UP000002762"/>
    </source>
</evidence>
<organism evidence="1 2">
    <name type="scientific">Beauveria bassiana (strain ARSEF 2860)</name>
    <name type="common">White muscardine disease fungus</name>
    <name type="synonym">Tritirachium shiotae</name>
    <dbReference type="NCBI Taxonomy" id="655819"/>
    <lineage>
        <taxon>Eukaryota</taxon>
        <taxon>Fungi</taxon>
        <taxon>Dikarya</taxon>
        <taxon>Ascomycota</taxon>
        <taxon>Pezizomycotina</taxon>
        <taxon>Sordariomycetes</taxon>
        <taxon>Hypocreomycetidae</taxon>
        <taxon>Hypocreales</taxon>
        <taxon>Cordycipitaceae</taxon>
        <taxon>Beauveria</taxon>
    </lineage>
</organism>
<protein>
    <submittedName>
        <fullName evidence="1">Phosphotransferase family protein</fullName>
    </submittedName>
</protein>
<dbReference type="RefSeq" id="XP_008602467.1">
    <property type="nucleotide sequence ID" value="XM_008604245.1"/>
</dbReference>
<gene>
    <name evidence="1" type="ORF">BBA_09148</name>
</gene>
<dbReference type="InterPro" id="IPR051678">
    <property type="entry name" value="AGP_Transferase"/>
</dbReference>
<reference evidence="1 2" key="1">
    <citation type="journal article" date="2012" name="Sci. Rep.">
        <title>Genomic perspectives on the evolution of fungal entomopathogenicity in Beauveria bassiana.</title>
        <authorList>
            <person name="Xiao G."/>
            <person name="Ying S.H."/>
            <person name="Zheng P."/>
            <person name="Wang Z.L."/>
            <person name="Zhang S."/>
            <person name="Xie X.Q."/>
            <person name="Shang Y."/>
            <person name="St Leger R.J."/>
            <person name="Zhao G.P."/>
            <person name="Wang C."/>
            <person name="Feng M.G."/>
        </authorList>
    </citation>
    <scope>NUCLEOTIDE SEQUENCE [LARGE SCALE GENOMIC DNA]</scope>
    <source>
        <strain evidence="1 2">ARSEF 2860</strain>
    </source>
</reference>
<dbReference type="GeneID" id="19892160"/>
<evidence type="ECO:0000313" key="1">
    <source>
        <dbReference type="EMBL" id="EJP61896.1"/>
    </source>
</evidence>
<dbReference type="PANTHER" id="PTHR21310">
    <property type="entry name" value="AMINOGLYCOSIDE PHOSPHOTRANSFERASE-RELATED-RELATED"/>
    <property type="match status" value="1"/>
</dbReference>
<dbReference type="Proteomes" id="UP000002762">
    <property type="component" value="Unassembled WGS sequence"/>
</dbReference>
<dbReference type="HOGENOM" id="CLU_028906_4_1_1"/>
<keyword evidence="2" id="KW-1185">Reference proteome</keyword>
<accession>J5JDQ0</accession>
<dbReference type="GO" id="GO:0016740">
    <property type="term" value="F:transferase activity"/>
    <property type="evidence" value="ECO:0007669"/>
    <property type="project" value="UniProtKB-KW"/>
</dbReference>
<dbReference type="EMBL" id="JH725195">
    <property type="protein sequence ID" value="EJP61896.1"/>
    <property type="molecule type" value="Genomic_DNA"/>
</dbReference>
<dbReference type="SUPFAM" id="SSF56112">
    <property type="entry name" value="Protein kinase-like (PK-like)"/>
    <property type="match status" value="1"/>
</dbReference>
<proteinExistence type="predicted"/>
<dbReference type="PANTHER" id="PTHR21310:SF37">
    <property type="entry name" value="AMINOGLYCOSIDE PHOSPHOTRANSFERASE DOMAIN-CONTAINING PROTEIN"/>
    <property type="match status" value="1"/>
</dbReference>
<dbReference type="InParanoid" id="J5JDQ0"/>
<keyword evidence="1" id="KW-0808">Transferase</keyword>